<dbReference type="EMBL" id="CAJNOJ010000009">
    <property type="protein sequence ID" value="CAF0773610.1"/>
    <property type="molecule type" value="Genomic_DNA"/>
</dbReference>
<dbReference type="Proteomes" id="UP000663852">
    <property type="component" value="Unassembled WGS sequence"/>
</dbReference>
<feature type="region of interest" description="Disordered" evidence="1">
    <location>
        <begin position="58"/>
        <end position="88"/>
    </location>
</feature>
<evidence type="ECO:0000256" key="1">
    <source>
        <dbReference type="SAM" id="MobiDB-lite"/>
    </source>
</evidence>
<reference evidence="2" key="1">
    <citation type="submission" date="2021-02" db="EMBL/GenBank/DDBJ databases">
        <authorList>
            <person name="Nowell W R."/>
        </authorList>
    </citation>
    <scope>NUCLEOTIDE SEQUENCE</scope>
</reference>
<comment type="caution">
    <text evidence="2">The sequence shown here is derived from an EMBL/GenBank/DDBJ whole genome shotgun (WGS) entry which is preliminary data.</text>
</comment>
<sequence length="88" mass="10727">MIYNILSYISHTTSLFRLHSRITKNIQTNFIYTHHRSLICLKPLSNYQQFSSALSAKNQHSLKYRRRREHRRRRRRKKPSRVCDSVLI</sequence>
<accession>A0A813QYU7</accession>
<organism evidence="2 3">
    <name type="scientific">Adineta ricciae</name>
    <name type="common">Rotifer</name>
    <dbReference type="NCBI Taxonomy" id="249248"/>
    <lineage>
        <taxon>Eukaryota</taxon>
        <taxon>Metazoa</taxon>
        <taxon>Spiralia</taxon>
        <taxon>Gnathifera</taxon>
        <taxon>Rotifera</taxon>
        <taxon>Eurotatoria</taxon>
        <taxon>Bdelloidea</taxon>
        <taxon>Adinetida</taxon>
        <taxon>Adinetidae</taxon>
        <taxon>Adineta</taxon>
    </lineage>
</organism>
<dbReference type="AlphaFoldDB" id="A0A813QYU7"/>
<evidence type="ECO:0000313" key="2">
    <source>
        <dbReference type="EMBL" id="CAF0773610.1"/>
    </source>
</evidence>
<name>A0A813QYU7_ADIRI</name>
<feature type="compositionally biased region" description="Basic residues" evidence="1">
    <location>
        <begin position="60"/>
        <end position="80"/>
    </location>
</feature>
<proteinExistence type="predicted"/>
<evidence type="ECO:0000313" key="3">
    <source>
        <dbReference type="Proteomes" id="UP000663852"/>
    </source>
</evidence>
<protein>
    <submittedName>
        <fullName evidence="2">Uncharacterized protein</fullName>
    </submittedName>
</protein>
<gene>
    <name evidence="2" type="ORF">EDS130_LOCUS3445</name>
</gene>